<reference evidence="1 2" key="1">
    <citation type="journal article" date="2010" name="Stand. Genomic Sci.">
        <title>Complete genome sequence of Methanoplanus petrolearius type strain (SEBR 4847).</title>
        <authorList>
            <person name="Brambilla E."/>
            <person name="Djao O.D."/>
            <person name="Daligault H."/>
            <person name="Lapidus A."/>
            <person name="Lucas S."/>
            <person name="Hammon N."/>
            <person name="Nolan M."/>
            <person name="Tice H."/>
            <person name="Cheng J.F."/>
            <person name="Han C."/>
            <person name="Tapia R."/>
            <person name="Goodwin L."/>
            <person name="Pitluck S."/>
            <person name="Liolios K."/>
            <person name="Ivanova N."/>
            <person name="Mavromatis K."/>
            <person name="Mikhailova N."/>
            <person name="Pati A."/>
            <person name="Chen A."/>
            <person name="Palaniappan K."/>
            <person name="Land M."/>
            <person name="Hauser L."/>
            <person name="Chang Y.J."/>
            <person name="Jeffries C.D."/>
            <person name="Rohde M."/>
            <person name="Spring S."/>
            <person name="Sikorski J."/>
            <person name="Goker M."/>
            <person name="Woyke T."/>
            <person name="Bristow J."/>
            <person name="Eisen J.A."/>
            <person name="Markowitz V."/>
            <person name="Hugenholtz P."/>
            <person name="Kyrpides N.C."/>
            <person name="Klenk H.P."/>
        </authorList>
    </citation>
    <scope>NUCLEOTIDE SEQUENCE [LARGE SCALE GENOMIC DNA]</scope>
    <source>
        <strain evidence="2">DSM 11571 / OCM 486 / SEBR 4847</strain>
    </source>
</reference>
<dbReference type="SUPFAM" id="SSF46785">
    <property type="entry name" value="Winged helix' DNA-binding domain"/>
    <property type="match status" value="1"/>
</dbReference>
<dbReference type="eggNOG" id="arCOG06936">
    <property type="taxonomic scope" value="Archaea"/>
</dbReference>
<protein>
    <submittedName>
        <fullName evidence="1">Uncharacterized protein</fullName>
    </submittedName>
</protein>
<keyword evidence="2" id="KW-1185">Reference proteome</keyword>
<dbReference type="AlphaFoldDB" id="E1RGS0"/>
<evidence type="ECO:0000313" key="2">
    <source>
        <dbReference type="Proteomes" id="UP000006565"/>
    </source>
</evidence>
<name>E1RGS0_METP4</name>
<dbReference type="InterPro" id="IPR036390">
    <property type="entry name" value="WH_DNA-bd_sf"/>
</dbReference>
<evidence type="ECO:0000313" key="1">
    <source>
        <dbReference type="EMBL" id="ADN36365.1"/>
    </source>
</evidence>
<proteinExistence type="predicted"/>
<dbReference type="STRING" id="679926.Mpet_1608"/>
<dbReference type="Proteomes" id="UP000006565">
    <property type="component" value="Chromosome"/>
</dbReference>
<gene>
    <name evidence="1" type="ordered locus">Mpet_1608</name>
</gene>
<organism evidence="1 2">
    <name type="scientific">Methanolacinia petrolearia (strain DSM 11571 / OCM 486 / SEBR 4847)</name>
    <name type="common">Methanoplanus petrolearius</name>
    <dbReference type="NCBI Taxonomy" id="679926"/>
    <lineage>
        <taxon>Archaea</taxon>
        <taxon>Methanobacteriati</taxon>
        <taxon>Methanobacteriota</taxon>
        <taxon>Stenosarchaea group</taxon>
        <taxon>Methanomicrobia</taxon>
        <taxon>Methanomicrobiales</taxon>
        <taxon>Methanomicrobiaceae</taxon>
        <taxon>Methanolacinia</taxon>
    </lineage>
</organism>
<sequence length="126" mass="14372">MTPDPNSLNFRGFYRAIKIIISRSPQNKYCVRQEDIDWKIYHIVVDENSVSADDILSKTGFDRETVTGSLKRLELSSLIEYDGETARILSLHEMLLKCSIKNAAADPESPIIIENGVIKENPNYKR</sequence>
<dbReference type="HOGENOM" id="CLU_161792_0_0_2"/>
<dbReference type="KEGG" id="mpi:Mpet_1608"/>
<dbReference type="EMBL" id="CP002117">
    <property type="protein sequence ID" value="ADN36365.1"/>
    <property type="molecule type" value="Genomic_DNA"/>
</dbReference>
<accession>E1RGS0</accession>